<dbReference type="GO" id="GO:0003677">
    <property type="term" value="F:DNA binding"/>
    <property type="evidence" value="ECO:0007669"/>
    <property type="project" value="UniProtKB-KW"/>
</dbReference>
<dbReference type="InterPro" id="IPR043502">
    <property type="entry name" value="DNA/RNA_pol_sf"/>
</dbReference>
<dbReference type="Gene3D" id="1.10.132.60">
    <property type="entry name" value="DNA polymerase family B, C-terminal domain"/>
    <property type="match status" value="1"/>
</dbReference>
<feature type="region of interest" description="Disordered" evidence="9">
    <location>
        <begin position="1116"/>
        <end position="1151"/>
    </location>
</feature>
<keyword evidence="3" id="KW-0408">Iron</keyword>
<dbReference type="InterPro" id="IPR042087">
    <property type="entry name" value="DNA_pol_B_thumb"/>
</dbReference>
<evidence type="ECO:0000256" key="2">
    <source>
        <dbReference type="ARBA" id="ARBA00012417"/>
    </source>
</evidence>
<proteinExistence type="inferred from homology"/>
<dbReference type="InterPro" id="IPR023211">
    <property type="entry name" value="DNA_pol_palm_dom_sf"/>
</dbReference>
<evidence type="ECO:0000259" key="10">
    <source>
        <dbReference type="Pfam" id="PF00136"/>
    </source>
</evidence>
<dbReference type="GO" id="GO:0043625">
    <property type="term" value="C:delta DNA polymerase complex"/>
    <property type="evidence" value="ECO:0007669"/>
    <property type="project" value="TreeGrafter"/>
</dbReference>
<dbReference type="Gene3D" id="3.90.1600.10">
    <property type="entry name" value="Palm domain of DNA polymerase"/>
    <property type="match status" value="1"/>
</dbReference>
<evidence type="ECO:0000256" key="8">
    <source>
        <dbReference type="ARBA" id="ARBA00049244"/>
    </source>
</evidence>
<dbReference type="Pfam" id="PF00136">
    <property type="entry name" value="DNA_pol_B"/>
    <property type="match status" value="1"/>
</dbReference>
<comment type="catalytic activity">
    <reaction evidence="8">
        <text>DNA(n) + a 2'-deoxyribonucleoside 5'-triphosphate = DNA(n+1) + diphosphate</text>
        <dbReference type="Rhea" id="RHEA:22508"/>
        <dbReference type="Rhea" id="RHEA-COMP:17339"/>
        <dbReference type="Rhea" id="RHEA-COMP:17340"/>
        <dbReference type="ChEBI" id="CHEBI:33019"/>
        <dbReference type="ChEBI" id="CHEBI:61560"/>
        <dbReference type="ChEBI" id="CHEBI:173112"/>
        <dbReference type="EC" id="2.7.7.7"/>
    </reaction>
</comment>
<keyword evidence="7" id="KW-0238">DNA-binding</keyword>
<keyword evidence="3" id="KW-0479">Metal-binding</keyword>
<organism evidence="12">
    <name type="scientific">Auxenochlorella protothecoides</name>
    <name type="common">Green microalga</name>
    <name type="synonym">Chlorella protothecoides</name>
    <dbReference type="NCBI Taxonomy" id="3075"/>
    <lineage>
        <taxon>Eukaryota</taxon>
        <taxon>Viridiplantae</taxon>
        <taxon>Chlorophyta</taxon>
        <taxon>core chlorophytes</taxon>
        <taxon>Trebouxiophyceae</taxon>
        <taxon>Chlorellales</taxon>
        <taxon>Chlorellaceae</taxon>
        <taxon>Auxenochlorella</taxon>
    </lineage>
</organism>
<sequence>MRLHMPAPTWSSSQTGAVRTDWSHTRCSRAGPLMAMWRVGILLCVGMSGPSSPPANPQAHLQPLIFMALDILEDDHGQFTIWGASASGASVLLQVQGFRPYLYVVAPAAMPGSAPALDWFEDRGLRESFRAVVNRAIPPDLRVAAVLACDRRPLQYCRPADLGPAASPMLRLEFDPGTSLRRAAPVLARCLASPGLLEAGWNFGAGTMFESEIGLLQRFLADMPVSGGAWLYVPPAASPKAGAPAPGYTLAQEDRRAAGFDIDATAPWQALTCLTPDATQLADAGWSPFPPGSAAAGCAAARAAAAAAVRGDLPPLRVCTLSTLCAPADGADRVALPEKGDPLVAICCLLTPLDGGAVQAKVHESETEGAEAGVAKTEGVEPPPSPSQSDDGAKAAQNGEESEAGTGPAALLTEAELAAGPRRVGLPPAPPGAAPPGSLVFTHSEAATAATMPDPASGARTLVFRSEAAMLRAFLAWLRAADPDLLAVFDAGRTLGALGARCAALRVDGGAAALGRAPPGSSRSRPLRLKRITTYSAAWVRSQSRMSSTSNQETLRAEVDGRVVVDVQRQVLTSQNLSTFTLTDCVQSLLGGTLETLAPREVAALAAGDGAGLLRLARYMATRARAVRALLLHLATVPDMVEMARVTGLTLGQVAYQAQMVRTHSLLLRTAGRRGYVLPARLEAGQLQEHTFILHPVENRTAGLYTNPVAILDFASLYPSIYRAHNLCYTTLVHPEDRGLFAEDQTTVTPTGDVFVKPAVRKGLLPAILAALTVARAATRDQLKAATSEAQRAVLDGRQKALKVTANALYGFTGAQTSPLQCIPLADSCLAYGAQACRRALDALESASRSGELGPIGRGARVIYGHTDSLFAVFPAASTPAEAIEVGKRTAAIVSAAFPDPMELKFERVCNPLLLIHVNRYAGKTWERPDSQPALMVKGLVSMWRQAAPIVRTTLHGVLERIIMRGDVESAIAFVEEEVRRLLSGRVSLHELIMTQGLWRITGEQVSSAAAGDPAAAAEVRGPHASLAVRLVQRDPGRAFVLGERLPYVLLAGAPKQDDAAEDPVMAVRSGTRADYLLYWNNKLVRPLSEMLGHCMPPARVQALMQGAHTRVRVEEVGSRVAKPGGASLSPPTPSPRAKGRRQGAAAGARGGRQVGMTAFYAATAKCIGCKRTLPQTSGTAPALCEICSRDPGIAARVVLETTARQAEAEALRARAGSICRACDSATLTQPFLCENGACAIYFQRREACIDLEALGETWVRLRGGAAG</sequence>
<evidence type="ECO:0000256" key="3">
    <source>
        <dbReference type="ARBA" id="ARBA00022485"/>
    </source>
</evidence>
<dbReference type="InterPro" id="IPR006172">
    <property type="entry name" value="DNA-dir_DNA_pol_B"/>
</dbReference>
<feature type="domain" description="DNA-directed DNA polymerase family B multifunctional" evidence="10">
    <location>
        <begin position="652"/>
        <end position="1092"/>
    </location>
</feature>
<dbReference type="Gene3D" id="3.30.342.10">
    <property type="entry name" value="DNA Polymerase, chain B, domain 1"/>
    <property type="match status" value="1"/>
</dbReference>
<evidence type="ECO:0000313" key="12">
    <source>
        <dbReference type="EMBL" id="JAT77243.1"/>
    </source>
</evidence>
<dbReference type="InterPro" id="IPR012337">
    <property type="entry name" value="RNaseH-like_sf"/>
</dbReference>
<dbReference type="InterPro" id="IPR006134">
    <property type="entry name" value="DNA-dir_DNA_pol_B_multi_dom"/>
</dbReference>
<dbReference type="GO" id="GO:0045004">
    <property type="term" value="P:DNA replication proofreading"/>
    <property type="evidence" value="ECO:0007669"/>
    <property type="project" value="TreeGrafter"/>
</dbReference>
<dbReference type="GO" id="GO:0008296">
    <property type="term" value="F:3'-5'-DNA exonuclease activity"/>
    <property type="evidence" value="ECO:0007669"/>
    <property type="project" value="TreeGrafter"/>
</dbReference>
<dbReference type="SUPFAM" id="SSF53098">
    <property type="entry name" value="Ribonuclease H-like"/>
    <property type="match status" value="1"/>
</dbReference>
<dbReference type="InterPro" id="IPR025687">
    <property type="entry name" value="Znf-C4pol"/>
</dbReference>
<dbReference type="InterPro" id="IPR050240">
    <property type="entry name" value="DNA_pol_type-B"/>
</dbReference>
<dbReference type="SMART" id="SM00486">
    <property type="entry name" value="POLBc"/>
    <property type="match status" value="1"/>
</dbReference>
<reference evidence="12" key="1">
    <citation type="submission" date="2015-08" db="EMBL/GenBank/DDBJ databases">
        <authorList>
            <person name="Babu N.S."/>
            <person name="Beckwith C.J."/>
            <person name="Beseler K.G."/>
            <person name="Brison A."/>
            <person name="Carone J.V."/>
            <person name="Caskin T.P."/>
            <person name="Diamond M."/>
            <person name="Durham M.E."/>
            <person name="Foxe J.M."/>
            <person name="Go M."/>
            <person name="Henderson B.A."/>
            <person name="Jones I.B."/>
            <person name="McGettigan J.A."/>
            <person name="Micheletti S.J."/>
            <person name="Nasrallah M.E."/>
            <person name="Ortiz D."/>
            <person name="Piller C.R."/>
            <person name="Privatt S.R."/>
            <person name="Schneider S.L."/>
            <person name="Sharp S."/>
            <person name="Smith T.C."/>
            <person name="Stanton J.D."/>
            <person name="Ullery H.E."/>
            <person name="Wilson R.J."/>
            <person name="Serrano M.G."/>
            <person name="Buck G."/>
            <person name="Lee V."/>
            <person name="Wang Y."/>
            <person name="Carvalho R."/>
            <person name="Voegtly L."/>
            <person name="Shi R."/>
            <person name="Duckworth R."/>
            <person name="Johnson A."/>
            <person name="Loviza R."/>
            <person name="Walstead R."/>
            <person name="Shah Z."/>
            <person name="Kiflezghi M."/>
            <person name="Wade K."/>
            <person name="Ball S.L."/>
            <person name="Bradley K.W."/>
            <person name="Asai D.J."/>
            <person name="Bowman C.A."/>
            <person name="Russell D.A."/>
            <person name="Pope W.H."/>
            <person name="Jacobs-Sera D."/>
            <person name="Hendrix R.W."/>
            <person name="Hatfull G.F."/>
        </authorList>
    </citation>
    <scope>NUCLEOTIDE SEQUENCE</scope>
</reference>
<dbReference type="Gene3D" id="1.10.287.690">
    <property type="entry name" value="Helix hairpin bin"/>
    <property type="match status" value="1"/>
</dbReference>
<evidence type="ECO:0000256" key="5">
    <source>
        <dbReference type="ARBA" id="ARBA00022695"/>
    </source>
</evidence>
<dbReference type="AlphaFoldDB" id="A0A1D2AE77"/>
<dbReference type="EC" id="2.7.7.7" evidence="2"/>
<dbReference type="GO" id="GO:0000166">
    <property type="term" value="F:nucleotide binding"/>
    <property type="evidence" value="ECO:0007669"/>
    <property type="project" value="InterPro"/>
</dbReference>
<dbReference type="GO" id="GO:0003887">
    <property type="term" value="F:DNA-directed DNA polymerase activity"/>
    <property type="evidence" value="ECO:0007669"/>
    <property type="project" value="UniProtKB-KW"/>
</dbReference>
<feature type="region of interest" description="Disordered" evidence="9">
    <location>
        <begin position="360"/>
        <end position="406"/>
    </location>
</feature>
<dbReference type="PRINTS" id="PR00106">
    <property type="entry name" value="DNAPOLB"/>
</dbReference>
<accession>A0A1D2AE77</accession>
<keyword evidence="5" id="KW-0548">Nucleotidyltransferase</keyword>
<dbReference type="InterPro" id="IPR036397">
    <property type="entry name" value="RNaseH_sf"/>
</dbReference>
<evidence type="ECO:0000256" key="4">
    <source>
        <dbReference type="ARBA" id="ARBA00022679"/>
    </source>
</evidence>
<dbReference type="Gene3D" id="3.30.420.10">
    <property type="entry name" value="Ribonuclease H-like superfamily/Ribonuclease H"/>
    <property type="match status" value="1"/>
</dbReference>
<dbReference type="SUPFAM" id="SSF56672">
    <property type="entry name" value="DNA/RNA polymerases"/>
    <property type="match status" value="1"/>
</dbReference>
<evidence type="ECO:0000256" key="1">
    <source>
        <dbReference type="ARBA" id="ARBA00005755"/>
    </source>
</evidence>
<name>A0A1D2AE77_AUXPR</name>
<evidence type="ECO:0000256" key="6">
    <source>
        <dbReference type="ARBA" id="ARBA00022932"/>
    </source>
</evidence>
<feature type="domain" description="C4-type zinc-finger of DNA polymerase delta" evidence="11">
    <location>
        <begin position="1167"/>
        <end position="1245"/>
    </location>
</feature>
<dbReference type="Pfam" id="PF14260">
    <property type="entry name" value="zf-C4pol"/>
    <property type="match status" value="1"/>
</dbReference>
<dbReference type="PANTHER" id="PTHR10322:SF35">
    <property type="entry name" value="DNA-DIRECTED DNA POLYMERASE"/>
    <property type="match status" value="1"/>
</dbReference>
<evidence type="ECO:0000256" key="9">
    <source>
        <dbReference type="SAM" id="MobiDB-lite"/>
    </source>
</evidence>
<evidence type="ECO:0000256" key="7">
    <source>
        <dbReference type="ARBA" id="ARBA00023125"/>
    </source>
</evidence>
<keyword evidence="4" id="KW-0808">Transferase</keyword>
<keyword evidence="3" id="KW-0411">Iron-sulfur</keyword>
<keyword evidence="3" id="KW-0004">4Fe-4S</keyword>
<evidence type="ECO:0000259" key="11">
    <source>
        <dbReference type="Pfam" id="PF14260"/>
    </source>
</evidence>
<dbReference type="PANTHER" id="PTHR10322">
    <property type="entry name" value="DNA POLYMERASE CATALYTIC SUBUNIT"/>
    <property type="match status" value="1"/>
</dbReference>
<comment type="similarity">
    <text evidence="1">Belongs to the DNA polymerase type-B family.</text>
</comment>
<dbReference type="GO" id="GO:0006287">
    <property type="term" value="P:base-excision repair, gap-filling"/>
    <property type="evidence" value="ECO:0007669"/>
    <property type="project" value="TreeGrafter"/>
</dbReference>
<protein>
    <recommendedName>
        <fullName evidence="2">DNA-directed DNA polymerase</fullName>
        <ecNumber evidence="2">2.7.7.7</ecNumber>
    </recommendedName>
</protein>
<dbReference type="EMBL" id="GDKF01001379">
    <property type="protein sequence ID" value="JAT77243.1"/>
    <property type="molecule type" value="Transcribed_RNA"/>
</dbReference>
<gene>
    <name evidence="12" type="ORF">g.26242</name>
</gene>
<dbReference type="GO" id="GO:0051539">
    <property type="term" value="F:4 iron, 4 sulfur cluster binding"/>
    <property type="evidence" value="ECO:0007669"/>
    <property type="project" value="UniProtKB-KW"/>
</dbReference>
<keyword evidence="6" id="KW-0239">DNA-directed DNA polymerase</keyword>
<dbReference type="GO" id="GO:0006297">
    <property type="term" value="P:nucleotide-excision repair, DNA gap filling"/>
    <property type="evidence" value="ECO:0007669"/>
    <property type="project" value="TreeGrafter"/>
</dbReference>